<name>A0A417YTD0_9BACI</name>
<keyword evidence="4" id="KW-1185">Reference proteome</keyword>
<feature type="signal peptide" evidence="2">
    <location>
        <begin position="1"/>
        <end position="24"/>
    </location>
</feature>
<dbReference type="EMBL" id="QWEG01000007">
    <property type="protein sequence ID" value="RHW40328.1"/>
    <property type="molecule type" value="Genomic_DNA"/>
</dbReference>
<evidence type="ECO:0000256" key="1">
    <source>
        <dbReference type="SAM" id="Coils"/>
    </source>
</evidence>
<organism evidence="3 4">
    <name type="scientific">Neobacillus notoginsengisoli</name>
    <dbReference type="NCBI Taxonomy" id="1578198"/>
    <lineage>
        <taxon>Bacteria</taxon>
        <taxon>Bacillati</taxon>
        <taxon>Bacillota</taxon>
        <taxon>Bacilli</taxon>
        <taxon>Bacillales</taxon>
        <taxon>Bacillaceae</taxon>
        <taxon>Neobacillus</taxon>
    </lineage>
</organism>
<dbReference type="AlphaFoldDB" id="A0A417YTD0"/>
<keyword evidence="1" id="KW-0175">Coiled coil</keyword>
<evidence type="ECO:0000256" key="2">
    <source>
        <dbReference type="SAM" id="SignalP"/>
    </source>
</evidence>
<comment type="caution">
    <text evidence="3">The sequence shown here is derived from an EMBL/GenBank/DDBJ whole genome shotgun (WGS) entry which is preliminary data.</text>
</comment>
<keyword evidence="2" id="KW-0732">Signal</keyword>
<evidence type="ECO:0000313" key="3">
    <source>
        <dbReference type="EMBL" id="RHW40328.1"/>
    </source>
</evidence>
<reference evidence="3 4" key="1">
    <citation type="journal article" date="2017" name="Int. J. Syst. Evol. Microbiol.">
        <title>Bacillus notoginsengisoli sp. nov., a novel bacterium isolated from the rhizosphere of Panax notoginseng.</title>
        <authorList>
            <person name="Zhang M.Y."/>
            <person name="Cheng J."/>
            <person name="Cai Y."/>
            <person name="Zhang T.Y."/>
            <person name="Wu Y.Y."/>
            <person name="Manikprabhu D."/>
            <person name="Li W.J."/>
            <person name="Zhang Y.X."/>
        </authorList>
    </citation>
    <scope>NUCLEOTIDE SEQUENCE [LARGE SCALE GENOMIC DNA]</scope>
    <source>
        <strain evidence="3 4">JCM 30743</strain>
    </source>
</reference>
<feature type="coiled-coil region" evidence="1">
    <location>
        <begin position="34"/>
        <end position="126"/>
    </location>
</feature>
<dbReference type="OrthoDB" id="2861041at2"/>
<sequence>MLKKVLAILFTAILVMGLGSPALASENADVAKGLQLIEQTNKEIDKKIEKAVAKADNLQAEYLYEQKKIKERNDEFQKDIEEATLELMAAEEKDAKKLEDKIKKLNEKLYEQSKIYEEKTQKYTKELEKVISNVYNETLEMSAETIKKAEQYGVIAECEWKLVRFADKWVWIDPVRVVKLKN</sequence>
<dbReference type="Proteomes" id="UP000284416">
    <property type="component" value="Unassembled WGS sequence"/>
</dbReference>
<proteinExistence type="predicted"/>
<evidence type="ECO:0000313" key="4">
    <source>
        <dbReference type="Proteomes" id="UP000284416"/>
    </source>
</evidence>
<feature type="chain" id="PRO_5019258276" evidence="2">
    <location>
        <begin position="25"/>
        <end position="182"/>
    </location>
</feature>
<accession>A0A417YTD0</accession>
<gene>
    <name evidence="3" type="ORF">D1B31_12305</name>
</gene>
<dbReference type="RefSeq" id="WP_118921090.1">
    <property type="nucleotide sequence ID" value="NZ_QWEG01000007.1"/>
</dbReference>
<protein>
    <submittedName>
        <fullName evidence="3">Uncharacterized protein</fullName>
    </submittedName>
</protein>